<accession>A0ABY7VUW8</accession>
<keyword evidence="2" id="KW-1185">Reference proteome</keyword>
<reference evidence="1 2" key="1">
    <citation type="submission" date="2023-02" db="EMBL/GenBank/DDBJ databases">
        <title>Genome sequence of Lentisphaera profundi SAORIC-696.</title>
        <authorList>
            <person name="Kim e."/>
            <person name="Cho J.-C."/>
            <person name="Choi A."/>
            <person name="Kang I."/>
        </authorList>
    </citation>
    <scope>NUCLEOTIDE SEQUENCE [LARGE SCALE GENOMIC DNA]</scope>
    <source>
        <strain evidence="1 2">SAORIC-696</strain>
    </source>
</reference>
<proteinExistence type="predicted"/>
<gene>
    <name evidence="1" type="ORF">PQO03_16895</name>
</gene>
<organism evidence="1 2">
    <name type="scientific">Lentisphaera profundi</name>
    <dbReference type="NCBI Taxonomy" id="1658616"/>
    <lineage>
        <taxon>Bacteria</taxon>
        <taxon>Pseudomonadati</taxon>
        <taxon>Lentisphaerota</taxon>
        <taxon>Lentisphaeria</taxon>
        <taxon>Lentisphaerales</taxon>
        <taxon>Lentisphaeraceae</taxon>
        <taxon>Lentisphaera</taxon>
    </lineage>
</organism>
<evidence type="ECO:0000313" key="2">
    <source>
        <dbReference type="Proteomes" id="UP001214250"/>
    </source>
</evidence>
<dbReference type="EMBL" id="CP117812">
    <property type="protein sequence ID" value="WDE97507.1"/>
    <property type="molecule type" value="Genomic_DNA"/>
</dbReference>
<dbReference type="RefSeq" id="WP_274151935.1">
    <property type="nucleotide sequence ID" value="NZ_CP117812.1"/>
</dbReference>
<protein>
    <submittedName>
        <fullName evidence="1">Uncharacterized protein</fullName>
    </submittedName>
</protein>
<evidence type="ECO:0000313" key="1">
    <source>
        <dbReference type="EMBL" id="WDE97507.1"/>
    </source>
</evidence>
<sequence length="150" mass="17740">MSFTQTKEIIRHCRRDHLKLSESMDELEDIFTRPKTKSISHFCSNQQKHMADYLKCFLDSSPKEVLNSWFQSTPEMGEPLLLLDDLPENLKEIDFEKVVHRISKVFELRYEAYSKISELAKTRELFTQLSSVNNHASSQFHWSLTENRDL</sequence>
<dbReference type="Proteomes" id="UP001214250">
    <property type="component" value="Chromosome 2"/>
</dbReference>
<name>A0ABY7VUW8_9BACT</name>